<dbReference type="RefSeq" id="WP_114899904.1">
    <property type="nucleotide sequence ID" value="NZ_CP031222.1"/>
</dbReference>
<keyword evidence="2" id="KW-1185">Reference proteome</keyword>
<gene>
    <name evidence="1" type="ORF">HYN46_13715</name>
</gene>
<dbReference type="Gene3D" id="1.10.620.20">
    <property type="entry name" value="Ribonucleotide Reductase, subunit A"/>
    <property type="match status" value="1"/>
</dbReference>
<name>A0A345P937_9GAMM</name>
<dbReference type="GO" id="GO:0016491">
    <property type="term" value="F:oxidoreductase activity"/>
    <property type="evidence" value="ECO:0007669"/>
    <property type="project" value="InterPro"/>
</dbReference>
<dbReference type="Proteomes" id="UP000253940">
    <property type="component" value="Chromosome"/>
</dbReference>
<evidence type="ECO:0000313" key="1">
    <source>
        <dbReference type="EMBL" id="AXI03796.1"/>
    </source>
</evidence>
<reference evidence="1 2" key="1">
    <citation type="submission" date="2018-07" db="EMBL/GenBank/DDBJ databases">
        <title>Genome sequencing of Moraxellaceae gen. HYN0046.</title>
        <authorList>
            <person name="Kim M."/>
            <person name="Yi H."/>
        </authorList>
    </citation>
    <scope>NUCLEOTIDE SEQUENCE [LARGE SCALE GENOMIC DNA]</scope>
    <source>
        <strain evidence="1 2">HYN0046</strain>
    </source>
</reference>
<dbReference type="InterPro" id="IPR025859">
    <property type="entry name" value="AurF/CmlI"/>
</dbReference>
<dbReference type="Pfam" id="PF11583">
    <property type="entry name" value="AurF"/>
    <property type="match status" value="1"/>
</dbReference>
<dbReference type="AlphaFoldDB" id="A0A345P937"/>
<protein>
    <submittedName>
        <fullName evidence="1">Uncharacterized protein</fullName>
    </submittedName>
</protein>
<dbReference type="OrthoDB" id="4067838at2"/>
<evidence type="ECO:0000313" key="2">
    <source>
        <dbReference type="Proteomes" id="UP000253940"/>
    </source>
</evidence>
<dbReference type="SUPFAM" id="SSF47240">
    <property type="entry name" value="Ferritin-like"/>
    <property type="match status" value="1"/>
</dbReference>
<sequence>MILKDLNQINKEAHIHTFHPSGLDWPERFDDEELKFLSRVAFNEEGHERAAIAYLTKELAQLAEIERHVSAVMTIVLADLQGEEDRLSEGFELHHALTCFAAEELQHANLFYRYVRLLSQDDFKYANNLFQARLTPYQGTDSPYIKLAALCCSAYIGESVITVFERKTRALDPEMKYFFTRLLYWHGLDEARHVQTDHFVFEHIVPNLTAAEQRRMRQILDITEALNGELATRFEAYTKEKFGFDYTENNYAHHTQLELTGKFRSLVFGERISKVDDAMDDEGRALLQRFSQAETIHV</sequence>
<proteinExistence type="predicted"/>
<dbReference type="KEGG" id="mbah:HYN46_13715"/>
<accession>A0A345P937</accession>
<dbReference type="EMBL" id="CP031222">
    <property type="protein sequence ID" value="AXI03796.1"/>
    <property type="molecule type" value="Genomic_DNA"/>
</dbReference>
<dbReference type="InterPro" id="IPR009078">
    <property type="entry name" value="Ferritin-like_SF"/>
</dbReference>
<organism evidence="1 2">
    <name type="scientific">Aquirhabdus parva</name>
    <dbReference type="NCBI Taxonomy" id="2283318"/>
    <lineage>
        <taxon>Bacteria</taxon>
        <taxon>Pseudomonadati</taxon>
        <taxon>Pseudomonadota</taxon>
        <taxon>Gammaproteobacteria</taxon>
        <taxon>Moraxellales</taxon>
        <taxon>Moraxellaceae</taxon>
        <taxon>Aquirhabdus</taxon>
    </lineage>
</organism>
<dbReference type="InterPro" id="IPR012348">
    <property type="entry name" value="RNR-like"/>
</dbReference>